<proteinExistence type="predicted"/>
<dbReference type="VEuPathDB" id="HostDB:ENSMMUG00000062891"/>
<reference evidence="1" key="4">
    <citation type="submission" date="2025-09" db="UniProtKB">
        <authorList>
            <consortium name="Ensembl"/>
        </authorList>
    </citation>
    <scope>IDENTIFICATION</scope>
    <source>
        <strain evidence="1">17573</strain>
    </source>
</reference>
<dbReference type="GeneTree" id="ENSGT00910000146905"/>
<reference evidence="1" key="3">
    <citation type="submission" date="2025-08" db="UniProtKB">
        <authorList>
            <consortium name="Ensembl"/>
        </authorList>
    </citation>
    <scope>IDENTIFICATION</scope>
    <source>
        <strain evidence="1">17573</strain>
    </source>
</reference>
<sequence>MEGFLVLIQWPHLSLECLTPVLKWIHCFNPASPMHPAKTGLTDSLAFGGGLPGAWEKLATFNSWYLFNSVAFQNADATRRTCQVPTAHHLWMPWLWAAFKAGSCGLLSCLKG</sequence>
<accession>A0A5F7ZL88</accession>
<dbReference type="AlphaFoldDB" id="A0A5F7ZL88"/>
<evidence type="ECO:0000313" key="2">
    <source>
        <dbReference type="Proteomes" id="UP000006718"/>
    </source>
</evidence>
<protein>
    <submittedName>
        <fullName evidence="1">Uncharacterized protein</fullName>
    </submittedName>
</protein>
<keyword evidence="2" id="KW-1185">Reference proteome</keyword>
<dbReference type="Ensembl" id="ENSMMUT00000093490.1">
    <property type="protein sequence ID" value="ENSMMUP00000065375.1"/>
    <property type="gene ID" value="ENSMMUG00000062891.1"/>
</dbReference>
<dbReference type="Bgee" id="ENSMMUG00000062891">
    <property type="expression patterns" value="Expressed in liver and 22 other cell types or tissues"/>
</dbReference>
<evidence type="ECO:0000313" key="1">
    <source>
        <dbReference type="Ensembl" id="ENSMMUP00000065375.1"/>
    </source>
</evidence>
<name>A0A5F7ZL88_MACMU</name>
<organism evidence="1 2">
    <name type="scientific">Macaca mulatta</name>
    <name type="common">Rhesus macaque</name>
    <dbReference type="NCBI Taxonomy" id="9544"/>
    <lineage>
        <taxon>Eukaryota</taxon>
        <taxon>Metazoa</taxon>
        <taxon>Chordata</taxon>
        <taxon>Craniata</taxon>
        <taxon>Vertebrata</taxon>
        <taxon>Euteleostomi</taxon>
        <taxon>Mammalia</taxon>
        <taxon>Eutheria</taxon>
        <taxon>Euarchontoglires</taxon>
        <taxon>Primates</taxon>
        <taxon>Haplorrhini</taxon>
        <taxon>Catarrhini</taxon>
        <taxon>Cercopithecidae</taxon>
        <taxon>Cercopithecinae</taxon>
        <taxon>Macaca</taxon>
    </lineage>
</organism>
<reference evidence="2" key="1">
    <citation type="journal article" date="2007" name="Science">
        <title>Evolutionary and biomedical insights from the rhesus macaque genome.</title>
        <authorList>
            <person name="Gibbs R.A."/>
            <person name="Rogers J."/>
            <person name="Katze M.G."/>
            <person name="Bumgarner R."/>
            <person name="Weinstock G.M."/>
            <person name="Mardis E.R."/>
            <person name="Remington K.A."/>
            <person name="Strausberg R.L."/>
            <person name="Venter J.C."/>
            <person name="Wilson R.K."/>
            <person name="Batzer M.A."/>
            <person name="Bustamante C.D."/>
            <person name="Eichler E.E."/>
            <person name="Hahn M.W."/>
            <person name="Hardison R.C."/>
            <person name="Makova K.D."/>
            <person name="Miller W."/>
            <person name="Milosavljevic A."/>
            <person name="Palermo R.E."/>
            <person name="Siepel A."/>
            <person name="Sikela J.M."/>
            <person name="Attaway T."/>
            <person name="Bell S."/>
            <person name="Bernard K.E."/>
            <person name="Buhay C.J."/>
            <person name="Chandrabose M.N."/>
            <person name="Dao M."/>
            <person name="Davis C."/>
            <person name="Delehaunty K.D."/>
            <person name="Ding Y."/>
            <person name="Dinh H.H."/>
            <person name="Dugan-Rocha S."/>
            <person name="Fulton L.A."/>
            <person name="Gabisi R.A."/>
            <person name="Garner T.T."/>
            <person name="Godfrey J."/>
            <person name="Hawes A.C."/>
            <person name="Hernandez J."/>
            <person name="Hines S."/>
            <person name="Holder M."/>
            <person name="Hume J."/>
            <person name="Jhangiani S.N."/>
            <person name="Joshi V."/>
            <person name="Khan Z.M."/>
            <person name="Kirkness E.F."/>
            <person name="Cree A."/>
            <person name="Fowler R.G."/>
            <person name="Lee S."/>
            <person name="Lewis L.R."/>
            <person name="Li Z."/>
            <person name="Liu Y.-S."/>
            <person name="Moore S.M."/>
            <person name="Muzny D."/>
            <person name="Nazareth L.V."/>
            <person name="Ngo D.N."/>
            <person name="Okwuonu G.O."/>
            <person name="Pai G."/>
            <person name="Parker D."/>
            <person name="Paul H.A."/>
            <person name="Pfannkoch C."/>
            <person name="Pohl C.S."/>
            <person name="Rogers Y.-H.C."/>
            <person name="Ruiz S.J."/>
            <person name="Sabo A."/>
            <person name="Santibanez J."/>
            <person name="Schneider B.W."/>
            <person name="Smith S.M."/>
            <person name="Sodergren E."/>
            <person name="Svatek A.F."/>
            <person name="Utterback T.R."/>
            <person name="Vattathil S."/>
            <person name="Warren W."/>
            <person name="White C.S."/>
            <person name="Chinwalla A.T."/>
            <person name="Feng Y."/>
            <person name="Halpern A.L."/>
            <person name="Hillier L.W."/>
            <person name="Huang X."/>
            <person name="Minx P."/>
            <person name="Nelson J.O."/>
            <person name="Pepin K.H."/>
            <person name="Qin X."/>
            <person name="Sutton G.G."/>
            <person name="Venter E."/>
            <person name="Walenz B.P."/>
            <person name="Wallis J.W."/>
            <person name="Worley K.C."/>
            <person name="Yang S.-P."/>
            <person name="Jones S.M."/>
            <person name="Marra M.A."/>
            <person name="Rocchi M."/>
            <person name="Schein J.E."/>
            <person name="Baertsch R."/>
            <person name="Clarke L."/>
            <person name="Csuros M."/>
            <person name="Glasscock J."/>
            <person name="Harris R.A."/>
            <person name="Havlak P."/>
            <person name="Jackson A.R."/>
            <person name="Jiang H."/>
            <person name="Liu Y."/>
            <person name="Messina D.N."/>
            <person name="Shen Y."/>
            <person name="Song H.X.-Z."/>
            <person name="Wylie T."/>
            <person name="Zhang L."/>
            <person name="Birney E."/>
            <person name="Han K."/>
            <person name="Konkel M.K."/>
            <person name="Lee J."/>
            <person name="Smit A.F.A."/>
            <person name="Ullmer B."/>
            <person name="Wang H."/>
            <person name="Xing J."/>
            <person name="Burhans R."/>
            <person name="Cheng Z."/>
            <person name="Karro J.E."/>
            <person name="Ma J."/>
            <person name="Raney B."/>
            <person name="She X."/>
            <person name="Cox M.J."/>
            <person name="Demuth J.P."/>
            <person name="Dumas L.J."/>
            <person name="Han S.-G."/>
            <person name="Hopkins J."/>
            <person name="Karimpour-Fard A."/>
            <person name="Kim Y.H."/>
            <person name="Pollack J.R."/>
            <person name="Vinar T."/>
            <person name="Addo-Quaye C."/>
            <person name="Degenhardt J."/>
            <person name="Denby A."/>
            <person name="Hubisz M.J."/>
            <person name="Indap A."/>
            <person name="Kosiol C."/>
            <person name="Lahn B.T."/>
            <person name="Lawson H.A."/>
            <person name="Marklein A."/>
            <person name="Nielsen R."/>
            <person name="Vallender E.J."/>
            <person name="Clark A.G."/>
            <person name="Ferguson B."/>
            <person name="Hernandez R.D."/>
            <person name="Hirani K."/>
            <person name="Kehrer-Sawatzki H."/>
            <person name="Kolb J."/>
            <person name="Patil S."/>
            <person name="Pu L.-L."/>
            <person name="Ren Y."/>
            <person name="Smith D.G."/>
            <person name="Wheeler D.A."/>
            <person name="Schenck I."/>
            <person name="Ball E.V."/>
            <person name="Chen R."/>
            <person name="Cooper D.N."/>
            <person name="Giardine B."/>
            <person name="Hsu F."/>
            <person name="Kent W.J."/>
            <person name="Lesk A."/>
            <person name="Nelson D.L."/>
            <person name="O'brien W.E."/>
            <person name="Pruefer K."/>
            <person name="Stenson P.D."/>
            <person name="Wallace J.C."/>
            <person name="Ke H."/>
            <person name="Liu X.-M."/>
            <person name="Wang P."/>
            <person name="Xiang A.P."/>
            <person name="Yang F."/>
            <person name="Barber G.P."/>
            <person name="Haussler D."/>
            <person name="Karolchik D."/>
            <person name="Kern A.D."/>
            <person name="Kuhn R.M."/>
            <person name="Smith K.E."/>
            <person name="Zwieg A.S."/>
        </authorList>
    </citation>
    <scope>NUCLEOTIDE SEQUENCE [LARGE SCALE GENOMIC DNA]</scope>
    <source>
        <strain evidence="2">17573</strain>
    </source>
</reference>
<dbReference type="Proteomes" id="UP000006718">
    <property type="component" value="Chromosome 10"/>
</dbReference>
<dbReference type="InParanoid" id="A0A5F7ZL88"/>
<reference evidence="1" key="2">
    <citation type="submission" date="2019-01" db="EMBL/GenBank/DDBJ databases">
        <authorList>
            <person name="Graves T."/>
            <person name="Eichler E.E."/>
            <person name="Wilson R.K."/>
        </authorList>
    </citation>
    <scope>NUCLEOTIDE SEQUENCE [LARGE SCALE GENOMIC DNA]</scope>
    <source>
        <strain evidence="1">17573</strain>
    </source>
</reference>